<dbReference type="GO" id="GO:0006465">
    <property type="term" value="P:signal peptide processing"/>
    <property type="evidence" value="ECO:0007669"/>
    <property type="project" value="InterPro"/>
</dbReference>
<keyword evidence="5" id="KW-0472">Membrane</keyword>
<keyword evidence="7" id="KW-0378">Hydrolase</keyword>
<dbReference type="EMBL" id="DTLS01000146">
    <property type="protein sequence ID" value="HGZ60533.1"/>
    <property type="molecule type" value="Genomic_DNA"/>
</dbReference>
<sequence>MSSIKKSDLAILIALLVIVILLKPALSAISGTQTPVAVVRGNSMLPLLHEGDLVFLHHVDPQDIKVGDIVVYKSIYGGYIIHRVIKVIETPNGFLYETKGDNNPADDSMLGQFPEGFGVSYDRIAGVVWSPANKTLIVPIIGVISLFI</sequence>
<evidence type="ECO:0000256" key="5">
    <source>
        <dbReference type="ARBA" id="ARBA00023136"/>
    </source>
</evidence>
<accession>A0A7J3SMH1</accession>
<keyword evidence="4" id="KW-1133">Transmembrane helix</keyword>
<dbReference type="GO" id="GO:0012505">
    <property type="term" value="C:endomembrane system"/>
    <property type="evidence" value="ECO:0007669"/>
    <property type="project" value="UniProtKB-SubCell"/>
</dbReference>
<dbReference type="InterPro" id="IPR019533">
    <property type="entry name" value="Peptidase_S26"/>
</dbReference>
<evidence type="ECO:0000256" key="2">
    <source>
        <dbReference type="ARBA" id="ARBA00022670"/>
    </source>
</evidence>
<dbReference type="NCBIfam" id="TIGR02228">
    <property type="entry name" value="sigpep_I_arch"/>
    <property type="match status" value="1"/>
</dbReference>
<dbReference type="InterPro" id="IPR036286">
    <property type="entry name" value="LexA/Signal_pep-like_sf"/>
</dbReference>
<comment type="subcellular location">
    <subcellularLocation>
        <location evidence="1">Endomembrane system</location>
    </subcellularLocation>
</comment>
<reference evidence="7" key="1">
    <citation type="journal article" date="2020" name="mSystems">
        <title>Genome- and Community-Level Interaction Insights into Carbon Utilization and Element Cycling Functions of Hydrothermarchaeota in Hydrothermal Sediment.</title>
        <authorList>
            <person name="Zhou Z."/>
            <person name="Liu Y."/>
            <person name="Xu W."/>
            <person name="Pan J."/>
            <person name="Luo Z.H."/>
            <person name="Li M."/>
        </authorList>
    </citation>
    <scope>NUCLEOTIDE SEQUENCE [LARGE SCALE GENOMIC DNA]</scope>
    <source>
        <strain evidence="7">SpSt-885</strain>
    </source>
</reference>
<dbReference type="GO" id="GO:0016020">
    <property type="term" value="C:membrane"/>
    <property type="evidence" value="ECO:0007669"/>
    <property type="project" value="InterPro"/>
</dbReference>
<evidence type="ECO:0000256" key="1">
    <source>
        <dbReference type="ARBA" id="ARBA00004308"/>
    </source>
</evidence>
<feature type="domain" description="Peptidase S24/S26A/S26B/S26C" evidence="6">
    <location>
        <begin position="31"/>
        <end position="86"/>
    </location>
</feature>
<protein>
    <submittedName>
        <fullName evidence="7">Signal peptidase I</fullName>
        <ecNumber evidence="7">3.4.21.89</ecNumber>
    </submittedName>
</protein>
<evidence type="ECO:0000256" key="4">
    <source>
        <dbReference type="ARBA" id="ARBA00022989"/>
    </source>
</evidence>
<dbReference type="EC" id="3.4.21.89" evidence="7"/>
<dbReference type="GO" id="GO:0009003">
    <property type="term" value="F:signal peptidase activity"/>
    <property type="evidence" value="ECO:0007669"/>
    <property type="project" value="UniProtKB-EC"/>
</dbReference>
<proteinExistence type="predicted"/>
<organism evidence="7">
    <name type="scientific">Fervidicoccus fontis</name>
    <dbReference type="NCBI Taxonomy" id="683846"/>
    <lineage>
        <taxon>Archaea</taxon>
        <taxon>Thermoproteota</taxon>
        <taxon>Thermoprotei</taxon>
        <taxon>Fervidicoccales</taxon>
        <taxon>Fervidicoccaceae</taxon>
        <taxon>Fervidicoccus</taxon>
    </lineage>
</organism>
<dbReference type="Pfam" id="PF00717">
    <property type="entry name" value="Peptidase_S24"/>
    <property type="match status" value="1"/>
</dbReference>
<keyword evidence="2" id="KW-0645">Protease</keyword>
<dbReference type="SUPFAM" id="SSF51306">
    <property type="entry name" value="LexA/Signal peptidase"/>
    <property type="match status" value="1"/>
</dbReference>
<dbReference type="CDD" id="cd06530">
    <property type="entry name" value="S26_SPase_I"/>
    <property type="match status" value="1"/>
</dbReference>
<evidence type="ECO:0000313" key="7">
    <source>
        <dbReference type="EMBL" id="HGZ60533.1"/>
    </source>
</evidence>
<dbReference type="GO" id="GO:0004252">
    <property type="term" value="F:serine-type endopeptidase activity"/>
    <property type="evidence" value="ECO:0007669"/>
    <property type="project" value="InterPro"/>
</dbReference>
<evidence type="ECO:0000256" key="3">
    <source>
        <dbReference type="ARBA" id="ARBA00022692"/>
    </source>
</evidence>
<evidence type="ECO:0000259" key="6">
    <source>
        <dbReference type="Pfam" id="PF00717"/>
    </source>
</evidence>
<dbReference type="InterPro" id="IPR015927">
    <property type="entry name" value="Peptidase_S24_S26A/B/C"/>
</dbReference>
<dbReference type="InterPro" id="IPR001733">
    <property type="entry name" value="Peptidase_S26B"/>
</dbReference>
<dbReference type="PANTHER" id="PTHR10806">
    <property type="entry name" value="SIGNAL PEPTIDASE COMPLEX CATALYTIC SUBUNIT SEC11"/>
    <property type="match status" value="1"/>
</dbReference>
<dbReference type="Gene3D" id="2.10.109.10">
    <property type="entry name" value="Umud Fragment, subunit A"/>
    <property type="match status" value="1"/>
</dbReference>
<keyword evidence="3" id="KW-0812">Transmembrane</keyword>
<comment type="caution">
    <text evidence="7">The sequence shown here is derived from an EMBL/GenBank/DDBJ whole genome shotgun (WGS) entry which is preliminary data.</text>
</comment>
<dbReference type="AlphaFoldDB" id="A0A7J3SMH1"/>
<dbReference type="PRINTS" id="PR00728">
    <property type="entry name" value="SIGNALPTASE"/>
</dbReference>
<name>A0A7J3SMH1_9CREN</name>
<gene>
    <name evidence="7" type="ORF">ENW83_04955</name>
</gene>
<dbReference type="PANTHER" id="PTHR10806:SF6">
    <property type="entry name" value="SIGNAL PEPTIDASE COMPLEX CATALYTIC SUBUNIT SEC11"/>
    <property type="match status" value="1"/>
</dbReference>